<dbReference type="InterPro" id="IPR003593">
    <property type="entry name" value="AAA+_ATPase"/>
</dbReference>
<dbReference type="Proteomes" id="UP000529637">
    <property type="component" value="Unassembled WGS sequence"/>
</dbReference>
<feature type="region of interest" description="Disordered" evidence="1">
    <location>
        <begin position="358"/>
        <end position="432"/>
    </location>
</feature>
<evidence type="ECO:0000256" key="1">
    <source>
        <dbReference type="SAM" id="MobiDB-lite"/>
    </source>
</evidence>
<keyword evidence="2" id="KW-0812">Transmembrane</keyword>
<dbReference type="Pfam" id="PF13401">
    <property type="entry name" value="AAA_22"/>
    <property type="match status" value="1"/>
</dbReference>
<dbReference type="EMBL" id="JABWMJ010000006">
    <property type="protein sequence ID" value="NUZ06903.1"/>
    <property type="molecule type" value="Genomic_DNA"/>
</dbReference>
<dbReference type="SMART" id="SM00382">
    <property type="entry name" value="AAA"/>
    <property type="match status" value="1"/>
</dbReference>
<keyword evidence="2" id="KW-0472">Membrane</keyword>
<dbReference type="Gene3D" id="3.40.50.300">
    <property type="entry name" value="P-loop containing nucleotide triphosphate hydrolases"/>
    <property type="match status" value="1"/>
</dbReference>
<keyword evidence="5" id="KW-1185">Reference proteome</keyword>
<dbReference type="InterPro" id="IPR052026">
    <property type="entry name" value="ExeA_AAA_ATPase_DNA-bind"/>
</dbReference>
<evidence type="ECO:0000259" key="3">
    <source>
        <dbReference type="SMART" id="SM00382"/>
    </source>
</evidence>
<comment type="caution">
    <text evidence="4">The sequence shown here is derived from an EMBL/GenBank/DDBJ whole genome shotgun (WGS) entry which is preliminary data.</text>
</comment>
<protein>
    <submittedName>
        <fullName evidence="4">AAA family ATPase</fullName>
    </submittedName>
</protein>
<dbReference type="InterPro" id="IPR049945">
    <property type="entry name" value="AAA_22"/>
</dbReference>
<feature type="compositionally biased region" description="Low complexity" evidence="1">
    <location>
        <begin position="401"/>
        <end position="432"/>
    </location>
</feature>
<dbReference type="PANTHER" id="PTHR35894:SF1">
    <property type="entry name" value="PHOSPHORIBULOKINASE _ URIDINE KINASE FAMILY"/>
    <property type="match status" value="1"/>
</dbReference>
<evidence type="ECO:0000256" key="2">
    <source>
        <dbReference type="SAM" id="Phobius"/>
    </source>
</evidence>
<dbReference type="SUPFAM" id="SSF52540">
    <property type="entry name" value="P-loop containing nucleoside triphosphate hydrolases"/>
    <property type="match status" value="1"/>
</dbReference>
<gene>
    <name evidence="4" type="ORF">HQN59_14150</name>
</gene>
<reference evidence="4 5" key="1">
    <citation type="submission" date="2020-06" db="EMBL/GenBank/DDBJ databases">
        <title>Schlegella sp. ID0723 isolated from air conditioner.</title>
        <authorList>
            <person name="Kim D.Y."/>
            <person name="Kim D.-U."/>
        </authorList>
    </citation>
    <scope>NUCLEOTIDE SEQUENCE [LARGE SCALE GENOMIC DNA]</scope>
    <source>
        <strain evidence="4 5">ID0723</strain>
    </source>
</reference>
<dbReference type="GO" id="GO:0016887">
    <property type="term" value="F:ATP hydrolysis activity"/>
    <property type="evidence" value="ECO:0007669"/>
    <property type="project" value="InterPro"/>
</dbReference>
<feature type="transmembrane region" description="Helical" evidence="2">
    <location>
        <begin position="287"/>
        <end position="309"/>
    </location>
</feature>
<dbReference type="AlphaFoldDB" id="A0A7Y6TX85"/>
<keyword evidence="2" id="KW-1133">Transmembrane helix</keyword>
<name>A0A7Y6TX85_9BURK</name>
<evidence type="ECO:0000313" key="4">
    <source>
        <dbReference type="EMBL" id="NUZ06903.1"/>
    </source>
</evidence>
<dbReference type="PANTHER" id="PTHR35894">
    <property type="entry name" value="GENERAL SECRETION PATHWAY PROTEIN A-RELATED"/>
    <property type="match status" value="1"/>
</dbReference>
<accession>A0A7Y6TX85</accession>
<dbReference type="InterPro" id="IPR027417">
    <property type="entry name" value="P-loop_NTPase"/>
</dbReference>
<organism evidence="4 5">
    <name type="scientific">Piscinibacter koreensis</name>
    <dbReference type="NCBI Taxonomy" id="2742824"/>
    <lineage>
        <taxon>Bacteria</taxon>
        <taxon>Pseudomonadati</taxon>
        <taxon>Pseudomonadota</taxon>
        <taxon>Betaproteobacteria</taxon>
        <taxon>Burkholderiales</taxon>
        <taxon>Sphaerotilaceae</taxon>
        <taxon>Piscinibacter</taxon>
    </lineage>
</organism>
<sequence>MYARFFGLTHEPFSIAPDPRYLFMSKRHREALAHLLYGVGGGGGFVLLSGEIGAGKTTVCRCFLEQIPENTNVAYIFNPKLTVIELLKAVCDEFGVKPEPPTHGEPTATTYVDALNAFLLQAHGAGRNNVLIIDEAQNLSADVLEQLRLLTNLETSERKLLQIILIGQPELRALVARPDLEQLAQRVIARFHLDALTEAETDQYIRHRLAVAGTHANLFDRAAARRIYRLTRGVPRRINLLCDRAMLGAYATGQSRISVGIVDKAAREVFGGADASRAARPFTQRTVALATGGMLLGGAGIVALAAVVLGGDRAASTRGVAASAVAASAASGAASGARSASTAAAGASAASAAASRPAAAASGVERPAPRPAANPTPRRGPASAADTPRRAPPRNSPAPAPRRASAPAPTSAGSAPALPASAAPSSTSALPR</sequence>
<feature type="domain" description="AAA+ ATPase" evidence="3">
    <location>
        <begin position="42"/>
        <end position="199"/>
    </location>
</feature>
<proteinExistence type="predicted"/>
<evidence type="ECO:0000313" key="5">
    <source>
        <dbReference type="Proteomes" id="UP000529637"/>
    </source>
</evidence>